<evidence type="ECO:0000256" key="2">
    <source>
        <dbReference type="ARBA" id="ARBA00004167"/>
    </source>
</evidence>
<dbReference type="VEuPathDB" id="FungiDB:CDV56_108452"/>
<gene>
    <name evidence="15" type="ORF">CDV56_108452</name>
</gene>
<evidence type="ECO:0000256" key="14">
    <source>
        <dbReference type="SAM" id="Phobius"/>
    </source>
</evidence>
<comment type="caution">
    <text evidence="15">The sequence shown here is derived from an EMBL/GenBank/DDBJ whole genome shotgun (WGS) entry which is preliminary data.</text>
</comment>
<protein>
    <recommendedName>
        <fullName evidence="17">Cytochrome P450 monooxygenase</fullName>
    </recommendedName>
</protein>
<evidence type="ECO:0000256" key="7">
    <source>
        <dbReference type="ARBA" id="ARBA00022989"/>
    </source>
</evidence>
<dbReference type="STRING" id="41047.A0A397HN93"/>
<keyword evidence="16" id="KW-1185">Reference proteome</keyword>
<evidence type="ECO:0000256" key="8">
    <source>
        <dbReference type="ARBA" id="ARBA00023002"/>
    </source>
</evidence>
<keyword evidence="11 14" id="KW-0472">Membrane</keyword>
<evidence type="ECO:0000256" key="13">
    <source>
        <dbReference type="RuleBase" id="RU000461"/>
    </source>
</evidence>
<dbReference type="Pfam" id="PF00067">
    <property type="entry name" value="p450"/>
    <property type="match status" value="1"/>
</dbReference>
<evidence type="ECO:0000256" key="6">
    <source>
        <dbReference type="ARBA" id="ARBA00022723"/>
    </source>
</evidence>
<evidence type="ECO:0000256" key="5">
    <source>
        <dbReference type="ARBA" id="ARBA00022692"/>
    </source>
</evidence>
<evidence type="ECO:0008006" key="17">
    <source>
        <dbReference type="Google" id="ProtNLM"/>
    </source>
</evidence>
<dbReference type="PROSITE" id="PS00086">
    <property type="entry name" value="CYTOCHROME_P450"/>
    <property type="match status" value="1"/>
</dbReference>
<organism evidence="15 16">
    <name type="scientific">Aspergillus thermomutatus</name>
    <name type="common">Neosartorya pseudofischeri</name>
    <dbReference type="NCBI Taxonomy" id="41047"/>
    <lineage>
        <taxon>Eukaryota</taxon>
        <taxon>Fungi</taxon>
        <taxon>Dikarya</taxon>
        <taxon>Ascomycota</taxon>
        <taxon>Pezizomycotina</taxon>
        <taxon>Eurotiomycetes</taxon>
        <taxon>Eurotiomycetidae</taxon>
        <taxon>Eurotiales</taxon>
        <taxon>Aspergillaceae</taxon>
        <taxon>Aspergillus</taxon>
        <taxon>Aspergillus subgen. Fumigati</taxon>
    </lineage>
</organism>
<keyword evidence="8 13" id="KW-0560">Oxidoreductase</keyword>
<evidence type="ECO:0000256" key="4">
    <source>
        <dbReference type="ARBA" id="ARBA00022617"/>
    </source>
</evidence>
<keyword evidence="5 14" id="KW-0812">Transmembrane</keyword>
<keyword evidence="10 13" id="KW-0503">Monooxygenase</keyword>
<dbReference type="PANTHER" id="PTHR46206">
    <property type="entry name" value="CYTOCHROME P450"/>
    <property type="match status" value="1"/>
</dbReference>
<dbReference type="Proteomes" id="UP000215305">
    <property type="component" value="Unassembled WGS sequence"/>
</dbReference>
<dbReference type="CDD" id="cd11041">
    <property type="entry name" value="CYP503A1-like"/>
    <property type="match status" value="1"/>
</dbReference>
<evidence type="ECO:0000256" key="1">
    <source>
        <dbReference type="ARBA" id="ARBA00001971"/>
    </source>
</evidence>
<evidence type="ECO:0000256" key="9">
    <source>
        <dbReference type="ARBA" id="ARBA00023004"/>
    </source>
</evidence>
<dbReference type="Gene3D" id="1.10.630.10">
    <property type="entry name" value="Cytochrome P450"/>
    <property type="match status" value="1"/>
</dbReference>
<dbReference type="GO" id="GO:0016705">
    <property type="term" value="F:oxidoreductase activity, acting on paired donors, with incorporation or reduction of molecular oxygen"/>
    <property type="evidence" value="ECO:0007669"/>
    <property type="project" value="InterPro"/>
</dbReference>
<keyword evidence="4 12" id="KW-0349">Heme</keyword>
<dbReference type="AlphaFoldDB" id="A0A397HN93"/>
<dbReference type="EMBL" id="NKHU02000034">
    <property type="protein sequence ID" value="RHZ62804.1"/>
    <property type="molecule type" value="Genomic_DNA"/>
</dbReference>
<sequence length="508" mass="57576">MLSDISTQLSRLDPFSLAGVLVISGLFFLLTLPRRPQFPTVNEKNLFQIRSSHVKKQFLQDAHNLIKAGFSKARIFRINSDNGIKTVLAPEYTNELRAHHALSFGSAVAREFQANIQGFEPFKQLTTGDEIFQDAIRIKLTQSLGNVTKPLSDETSIVLEEHWSNDANWHEVALKSSILKIVAQLSSKVFLGDKICRNPDWLRITVDYTVDCFLAAQELRLWPWLIRPIVANFLPSCRKIRQELKEATKIITPVLEERRRVQEAAIKANQAPKRYADAMQWMEECAKGRPYHAAVAQMSFSVVAIHTTSDMLTQVLLDLCAHEEAVQALREEIVAVIQEEGWKKSTLYKLKLMDSVLKESQRLKPINIASMRRVAQDDIKLSDGTLIPKGSDILVSSHKMWDPAVYPNPETFDPYRFLRLRETPGHETSAQLVSPSPEHLGFGYGKHACPGRFFAANEVKIALCHILLKYDFKLADGCKPTVRKNGIALNSDPLAKLIVRRRQEEIFL</sequence>
<dbReference type="GO" id="GO:0016020">
    <property type="term" value="C:membrane"/>
    <property type="evidence" value="ECO:0007669"/>
    <property type="project" value="UniProtKB-SubCell"/>
</dbReference>
<evidence type="ECO:0000313" key="16">
    <source>
        <dbReference type="Proteomes" id="UP000215305"/>
    </source>
</evidence>
<dbReference type="SUPFAM" id="SSF48264">
    <property type="entry name" value="Cytochrome P450"/>
    <property type="match status" value="1"/>
</dbReference>
<accession>A0A397HN93</accession>
<evidence type="ECO:0000256" key="11">
    <source>
        <dbReference type="ARBA" id="ARBA00023136"/>
    </source>
</evidence>
<dbReference type="InterPro" id="IPR017972">
    <property type="entry name" value="Cyt_P450_CS"/>
</dbReference>
<dbReference type="PANTHER" id="PTHR46206:SF2">
    <property type="entry name" value="CYTOCHROME P450 MONOOXYGENASE AUSG-RELATED"/>
    <property type="match status" value="1"/>
</dbReference>
<keyword evidence="6 12" id="KW-0479">Metal-binding</keyword>
<dbReference type="GO" id="GO:0005506">
    <property type="term" value="F:iron ion binding"/>
    <property type="evidence" value="ECO:0007669"/>
    <property type="project" value="InterPro"/>
</dbReference>
<dbReference type="GO" id="GO:0019748">
    <property type="term" value="P:secondary metabolic process"/>
    <property type="evidence" value="ECO:0007669"/>
    <property type="project" value="UniProtKB-ARBA"/>
</dbReference>
<feature type="binding site" description="axial binding residue" evidence="12">
    <location>
        <position position="449"/>
    </location>
    <ligand>
        <name>heme</name>
        <dbReference type="ChEBI" id="CHEBI:30413"/>
    </ligand>
    <ligandPart>
        <name>Fe</name>
        <dbReference type="ChEBI" id="CHEBI:18248"/>
    </ligandPart>
</feature>
<dbReference type="InterPro" id="IPR001128">
    <property type="entry name" value="Cyt_P450"/>
</dbReference>
<dbReference type="RefSeq" id="XP_026616934.1">
    <property type="nucleotide sequence ID" value="XM_026762071.1"/>
</dbReference>
<evidence type="ECO:0000256" key="12">
    <source>
        <dbReference type="PIRSR" id="PIRSR602403-1"/>
    </source>
</evidence>
<dbReference type="GO" id="GO:0004497">
    <property type="term" value="F:monooxygenase activity"/>
    <property type="evidence" value="ECO:0007669"/>
    <property type="project" value="UniProtKB-KW"/>
</dbReference>
<name>A0A397HN93_ASPTH</name>
<feature type="transmembrane region" description="Helical" evidence="14">
    <location>
        <begin position="12"/>
        <end position="32"/>
    </location>
</feature>
<dbReference type="OrthoDB" id="1844152at2759"/>
<dbReference type="GO" id="GO:0020037">
    <property type="term" value="F:heme binding"/>
    <property type="evidence" value="ECO:0007669"/>
    <property type="project" value="InterPro"/>
</dbReference>
<evidence type="ECO:0000256" key="10">
    <source>
        <dbReference type="ARBA" id="ARBA00023033"/>
    </source>
</evidence>
<evidence type="ECO:0000313" key="15">
    <source>
        <dbReference type="EMBL" id="RHZ62804.1"/>
    </source>
</evidence>
<dbReference type="InterPro" id="IPR036396">
    <property type="entry name" value="Cyt_P450_sf"/>
</dbReference>
<evidence type="ECO:0000256" key="3">
    <source>
        <dbReference type="ARBA" id="ARBA00010617"/>
    </source>
</evidence>
<comment type="cofactor">
    <cofactor evidence="1 12">
        <name>heme</name>
        <dbReference type="ChEBI" id="CHEBI:30413"/>
    </cofactor>
</comment>
<proteinExistence type="inferred from homology"/>
<keyword evidence="7 14" id="KW-1133">Transmembrane helix</keyword>
<keyword evidence="9 12" id="KW-0408">Iron</keyword>
<dbReference type="PRINTS" id="PR00465">
    <property type="entry name" value="EP450IV"/>
</dbReference>
<comment type="similarity">
    <text evidence="3 13">Belongs to the cytochrome P450 family.</text>
</comment>
<dbReference type="GeneID" id="38130426"/>
<dbReference type="FunFam" id="1.10.630.10:FF:000059">
    <property type="entry name" value="Cytochrome P450 monooxygenase"/>
    <property type="match status" value="1"/>
</dbReference>
<comment type="subcellular location">
    <subcellularLocation>
        <location evidence="2">Membrane</location>
        <topology evidence="2">Single-pass membrane protein</topology>
    </subcellularLocation>
</comment>
<reference evidence="15" key="1">
    <citation type="submission" date="2018-08" db="EMBL/GenBank/DDBJ databases">
        <title>Draft genome sequence of azole-resistant Aspergillus thermomutatus (Neosartorya pseudofischeri) strain HMR AF 39, isolated from a human nasal aspirate.</title>
        <authorList>
            <person name="Parent-Michaud M."/>
            <person name="Dufresne P.J."/>
            <person name="Fournier E."/>
            <person name="Martineau C."/>
            <person name="Moreira S."/>
            <person name="Perkins V."/>
            <person name="De Repentigny L."/>
            <person name="Dufresne S.F."/>
        </authorList>
    </citation>
    <scope>NUCLEOTIDE SEQUENCE [LARGE SCALE GENOMIC DNA]</scope>
    <source>
        <strain evidence="15">HMR AF 39</strain>
    </source>
</reference>
<dbReference type="InterPro" id="IPR002403">
    <property type="entry name" value="Cyt_P450_E_grp-IV"/>
</dbReference>